<evidence type="ECO:0000313" key="2">
    <source>
        <dbReference type="Proteomes" id="UP000316806"/>
    </source>
</evidence>
<dbReference type="Proteomes" id="UP000316806">
    <property type="component" value="Chromosome"/>
</dbReference>
<dbReference type="InterPro" id="IPR006311">
    <property type="entry name" value="TAT_signal"/>
</dbReference>
<proteinExistence type="predicted"/>
<dbReference type="PROSITE" id="PS51318">
    <property type="entry name" value="TAT"/>
    <property type="match status" value="1"/>
</dbReference>
<dbReference type="EMBL" id="CP040916">
    <property type="protein sequence ID" value="QDQ09984.1"/>
    <property type="molecule type" value="Genomic_DNA"/>
</dbReference>
<dbReference type="AlphaFoldDB" id="A0A516R2W0"/>
<gene>
    <name evidence="1" type="ORF">FH965_04940</name>
</gene>
<dbReference type="RefSeq" id="WP_144001560.1">
    <property type="nucleotide sequence ID" value="NZ_CP040916.1"/>
</dbReference>
<reference evidence="1 2" key="1">
    <citation type="journal article" date="2019" name="J. Ind. Microbiol. Biotechnol.">
        <title>The complete genomic sequence of Streptomyces spectabilis NRRL-2792 and identification of secondary metabolite biosynthetic gene clusters.</title>
        <authorList>
            <person name="Sinha A."/>
            <person name="Phillips-Salemka S."/>
            <person name="Niraula T.A."/>
            <person name="Short K.A."/>
            <person name="Niraula N.P."/>
        </authorList>
    </citation>
    <scope>NUCLEOTIDE SEQUENCE [LARGE SCALE GENOMIC DNA]</scope>
    <source>
        <strain evidence="1 2">NRRL 2792</strain>
    </source>
</reference>
<evidence type="ECO:0000313" key="1">
    <source>
        <dbReference type="EMBL" id="QDQ09984.1"/>
    </source>
</evidence>
<sequence>MHANRSMTVKGNTVVMRTTTHRRSALRTATVSVLAGAALLAPAAAALASAPAPERPAAVQSAAAKSVKIDIGAGVTLTVKGGKPYYNGKALKPGQTVDDGIYLHLSADGKRLYSKTQGGGTPYAVWDVKTGKSLGTQKTSPTAKVKAALTAKPSATSVKAWQELRVSGKATGIKAGTEVGLQQKQRGTWKTLPASTTVNKSGAYTLRVKLGLKGKNELRMKSGATLSPVFAVTVR</sequence>
<accession>A0A516R2W0</accession>
<name>A0A516R2W0_STRST</name>
<organism evidence="1 2">
    <name type="scientific">Streptomyces spectabilis</name>
    <dbReference type="NCBI Taxonomy" id="68270"/>
    <lineage>
        <taxon>Bacteria</taxon>
        <taxon>Bacillati</taxon>
        <taxon>Actinomycetota</taxon>
        <taxon>Actinomycetes</taxon>
        <taxon>Kitasatosporales</taxon>
        <taxon>Streptomycetaceae</taxon>
        <taxon>Streptomyces</taxon>
    </lineage>
</organism>
<protein>
    <submittedName>
        <fullName evidence="1">Uncharacterized protein</fullName>
    </submittedName>
</protein>